<accession>A0A1I6PS16</accession>
<dbReference type="Proteomes" id="UP000199312">
    <property type="component" value="Unassembled WGS sequence"/>
</dbReference>
<proteinExistence type="predicted"/>
<keyword evidence="3" id="KW-1185">Reference proteome</keyword>
<evidence type="ECO:0000313" key="2">
    <source>
        <dbReference type="EMBL" id="SFS43012.1"/>
    </source>
</evidence>
<feature type="transmembrane region" description="Helical" evidence="1">
    <location>
        <begin position="99"/>
        <end position="119"/>
    </location>
</feature>
<feature type="transmembrane region" description="Helical" evidence="1">
    <location>
        <begin position="69"/>
        <end position="87"/>
    </location>
</feature>
<keyword evidence="1" id="KW-0812">Transmembrane</keyword>
<dbReference type="AlphaFoldDB" id="A0A1I6PS16"/>
<dbReference type="OrthoDB" id="1448294at2"/>
<organism evidence="2 3">
    <name type="scientific">Lutibacter maritimus</name>
    <dbReference type="NCBI Taxonomy" id="593133"/>
    <lineage>
        <taxon>Bacteria</taxon>
        <taxon>Pseudomonadati</taxon>
        <taxon>Bacteroidota</taxon>
        <taxon>Flavobacteriia</taxon>
        <taxon>Flavobacteriales</taxon>
        <taxon>Flavobacteriaceae</taxon>
        <taxon>Lutibacter</taxon>
    </lineage>
</organism>
<dbReference type="STRING" id="593133.SAMN04488006_1310"/>
<feature type="transmembrane region" description="Helical" evidence="1">
    <location>
        <begin position="7"/>
        <end position="28"/>
    </location>
</feature>
<evidence type="ECO:0000313" key="3">
    <source>
        <dbReference type="Proteomes" id="UP000199312"/>
    </source>
</evidence>
<gene>
    <name evidence="2" type="ORF">SAMN04488006_1310</name>
</gene>
<protein>
    <submittedName>
        <fullName evidence="2">Uncharacterized protein</fullName>
    </submittedName>
</protein>
<keyword evidence="1" id="KW-1133">Transmembrane helix</keyword>
<dbReference type="EMBL" id="FOZP01000002">
    <property type="protein sequence ID" value="SFS43012.1"/>
    <property type="molecule type" value="Genomic_DNA"/>
</dbReference>
<feature type="transmembrane region" description="Helical" evidence="1">
    <location>
        <begin position="40"/>
        <end position="60"/>
    </location>
</feature>
<dbReference type="RefSeq" id="WP_143102383.1">
    <property type="nucleotide sequence ID" value="NZ_FOZP01000002.1"/>
</dbReference>
<name>A0A1I6PS16_9FLAO</name>
<reference evidence="3" key="1">
    <citation type="submission" date="2016-10" db="EMBL/GenBank/DDBJ databases">
        <authorList>
            <person name="Varghese N."/>
            <person name="Submissions S."/>
        </authorList>
    </citation>
    <scope>NUCLEOTIDE SEQUENCE [LARGE SCALE GENOMIC DNA]</scope>
    <source>
        <strain evidence="3">DSM 24450</strain>
    </source>
</reference>
<sequence length="121" mass="13789">MKHLHKIASLLAFSIGIMSVIAGSKVLFRIATKNYTVLNWLVIYNVIFGFISIVAAYLIWTKHIFTKKVIAFVLTSHVLLLIYLNFLNETVASESIYAMVFRVSAWSIIALITLNFNTYKK</sequence>
<evidence type="ECO:0000256" key="1">
    <source>
        <dbReference type="SAM" id="Phobius"/>
    </source>
</evidence>
<keyword evidence="1" id="KW-0472">Membrane</keyword>